<dbReference type="EMBL" id="VAWA01000006">
    <property type="protein sequence ID" value="TLP76903.1"/>
    <property type="molecule type" value="Genomic_DNA"/>
</dbReference>
<keyword evidence="5" id="KW-1185">Reference proteome</keyword>
<gene>
    <name evidence="4" type="ORF">FEF27_06585</name>
</gene>
<reference evidence="4 5" key="1">
    <citation type="submission" date="2019-05" db="EMBL/GenBank/DDBJ databases">
        <title>Nesterenkonia sp. GY239, isolated from the Southern Atlantic Ocean.</title>
        <authorList>
            <person name="Zhang G."/>
        </authorList>
    </citation>
    <scope>NUCLEOTIDE SEQUENCE [LARGE SCALE GENOMIC DNA]</scope>
    <source>
        <strain evidence="4 5">GY239</strain>
    </source>
</reference>
<dbReference type="AlphaFoldDB" id="A0A5R9AE55"/>
<sequence length="417" mass="44960">MTRHWIFRAGAACMALLPLASCAGADDPVPGGPGDVAQDASATETATVEAAAPEADELGTREPASTDPAERGSEPTSTEPTSTEPTSTEPEIPHDDAAPTAAPEDLTAEPAEGFEEIAERLIELPGTVEALVVEEGEILLRFGQGDPAPLASVSKIYVFAALMEAIEAGDVEWMDQLELTDDLRSLPSGTLQDQPEGFTTTVYDAAHRMISLSDNTGTDMLMDRLGRQAVEEAVAATGHHNPQLLRPFLSTRELFQLRWGLPELGQRWGQLDVEERREVLEELSEEELEITSDDTSRHDRDEAIDWYATAEDVAEVTQALADWAQDQPEAADIFTANPGLAAPVEDPWWDSLAFKGGGLPGVVTGSWHAQVEQGAQRTVVMLLNTDDTDGVPEHREELFSLALDALIAGTETEREDG</sequence>
<evidence type="ECO:0000256" key="1">
    <source>
        <dbReference type="SAM" id="MobiDB-lite"/>
    </source>
</evidence>
<feature type="compositionally biased region" description="Low complexity" evidence="1">
    <location>
        <begin position="30"/>
        <end position="53"/>
    </location>
</feature>
<feature type="compositionally biased region" description="Low complexity" evidence="1">
    <location>
        <begin position="74"/>
        <end position="90"/>
    </location>
</feature>
<dbReference type="InterPro" id="IPR012338">
    <property type="entry name" value="Beta-lactam/transpept-like"/>
</dbReference>
<feature type="domain" description="Beta-lactamase class A catalytic" evidence="3">
    <location>
        <begin position="140"/>
        <end position="321"/>
    </location>
</feature>
<organism evidence="4 5">
    <name type="scientific">Nesterenkonia sphaerica</name>
    <dbReference type="NCBI Taxonomy" id="1804988"/>
    <lineage>
        <taxon>Bacteria</taxon>
        <taxon>Bacillati</taxon>
        <taxon>Actinomycetota</taxon>
        <taxon>Actinomycetes</taxon>
        <taxon>Micrococcales</taxon>
        <taxon>Micrococcaceae</taxon>
        <taxon>Nesterenkonia</taxon>
    </lineage>
</organism>
<feature type="chain" id="PRO_5024344486" description="Beta-lactamase class A catalytic domain-containing protein" evidence="2">
    <location>
        <begin position="26"/>
        <end position="417"/>
    </location>
</feature>
<accession>A0A5R9AE55</accession>
<name>A0A5R9AE55_9MICC</name>
<dbReference type="PANTHER" id="PTHR35333:SF5">
    <property type="entry name" value="CONSERVED LIPOPROTEIN LPQF-RELATED"/>
    <property type="match status" value="1"/>
</dbReference>
<dbReference type="Pfam" id="PF13354">
    <property type="entry name" value="Beta-lactamase2"/>
    <property type="match status" value="1"/>
</dbReference>
<dbReference type="InterPro" id="IPR000871">
    <property type="entry name" value="Beta-lactam_class-A"/>
</dbReference>
<proteinExistence type="predicted"/>
<dbReference type="Proteomes" id="UP000306544">
    <property type="component" value="Unassembled WGS sequence"/>
</dbReference>
<protein>
    <recommendedName>
        <fullName evidence="3">Beta-lactamase class A catalytic domain-containing protein</fullName>
    </recommendedName>
</protein>
<feature type="region of interest" description="Disordered" evidence="1">
    <location>
        <begin position="30"/>
        <end position="102"/>
    </location>
</feature>
<dbReference type="OrthoDB" id="108135at2"/>
<evidence type="ECO:0000259" key="3">
    <source>
        <dbReference type="Pfam" id="PF13354"/>
    </source>
</evidence>
<keyword evidence="2" id="KW-0732">Signal</keyword>
<dbReference type="SUPFAM" id="SSF56601">
    <property type="entry name" value="beta-lactamase/transpeptidase-like"/>
    <property type="match status" value="1"/>
</dbReference>
<dbReference type="PANTHER" id="PTHR35333">
    <property type="entry name" value="BETA-LACTAMASE"/>
    <property type="match status" value="1"/>
</dbReference>
<dbReference type="GO" id="GO:0046677">
    <property type="term" value="P:response to antibiotic"/>
    <property type="evidence" value="ECO:0007669"/>
    <property type="project" value="InterPro"/>
</dbReference>
<feature type="signal peptide" evidence="2">
    <location>
        <begin position="1"/>
        <end position="25"/>
    </location>
</feature>
<dbReference type="Gene3D" id="3.40.710.10">
    <property type="entry name" value="DD-peptidase/beta-lactamase superfamily"/>
    <property type="match status" value="1"/>
</dbReference>
<dbReference type="RefSeq" id="WP_138170046.1">
    <property type="nucleotide sequence ID" value="NZ_VAWA01000006.1"/>
</dbReference>
<evidence type="ECO:0000256" key="2">
    <source>
        <dbReference type="SAM" id="SignalP"/>
    </source>
</evidence>
<evidence type="ECO:0000313" key="5">
    <source>
        <dbReference type="Proteomes" id="UP000306544"/>
    </source>
</evidence>
<evidence type="ECO:0000313" key="4">
    <source>
        <dbReference type="EMBL" id="TLP76903.1"/>
    </source>
</evidence>
<dbReference type="GO" id="GO:0030655">
    <property type="term" value="P:beta-lactam antibiotic catabolic process"/>
    <property type="evidence" value="ECO:0007669"/>
    <property type="project" value="InterPro"/>
</dbReference>
<dbReference type="InterPro" id="IPR045155">
    <property type="entry name" value="Beta-lactam_cat"/>
</dbReference>
<dbReference type="GO" id="GO:0008800">
    <property type="term" value="F:beta-lactamase activity"/>
    <property type="evidence" value="ECO:0007669"/>
    <property type="project" value="InterPro"/>
</dbReference>
<comment type="caution">
    <text evidence="4">The sequence shown here is derived from an EMBL/GenBank/DDBJ whole genome shotgun (WGS) entry which is preliminary data.</text>
</comment>
<dbReference type="Gene3D" id="1.10.8.620">
    <property type="entry name" value="ORF12 helical bundle domain-like"/>
    <property type="match status" value="1"/>
</dbReference>